<dbReference type="AlphaFoldDB" id="A0A9P4PND4"/>
<dbReference type="Proteomes" id="UP000799764">
    <property type="component" value="Unassembled WGS sequence"/>
</dbReference>
<dbReference type="Gene3D" id="1.20.58.340">
    <property type="entry name" value="Magnesium transport protein CorA, transmembrane region"/>
    <property type="match status" value="1"/>
</dbReference>
<organism evidence="3 4">
    <name type="scientific">Karstenula rhodostoma CBS 690.94</name>
    <dbReference type="NCBI Taxonomy" id="1392251"/>
    <lineage>
        <taxon>Eukaryota</taxon>
        <taxon>Fungi</taxon>
        <taxon>Dikarya</taxon>
        <taxon>Ascomycota</taxon>
        <taxon>Pezizomycotina</taxon>
        <taxon>Dothideomycetes</taxon>
        <taxon>Pleosporomycetidae</taxon>
        <taxon>Pleosporales</taxon>
        <taxon>Massarineae</taxon>
        <taxon>Didymosphaeriaceae</taxon>
        <taxon>Karstenula</taxon>
    </lineage>
</organism>
<evidence type="ECO:0000313" key="3">
    <source>
        <dbReference type="EMBL" id="KAF2446443.1"/>
    </source>
</evidence>
<accession>A0A9P4PND4</accession>
<sequence>MAIVTLIFLPATAVATMFSTSFRNWMPDHEAKKNDSVVSRWIWIYFLCSIILSLAVYFLTYIMHRRERERRNRRLALDRRPSTAPSKRLRTLSTKDFGLIV</sequence>
<dbReference type="OrthoDB" id="3796055at2759"/>
<protein>
    <submittedName>
        <fullName evidence="3">Uncharacterized protein</fullName>
    </submittedName>
</protein>
<reference evidence="3" key="1">
    <citation type="journal article" date="2020" name="Stud. Mycol.">
        <title>101 Dothideomycetes genomes: a test case for predicting lifestyles and emergence of pathogens.</title>
        <authorList>
            <person name="Haridas S."/>
            <person name="Albert R."/>
            <person name="Binder M."/>
            <person name="Bloem J."/>
            <person name="Labutti K."/>
            <person name="Salamov A."/>
            <person name="Andreopoulos B."/>
            <person name="Baker S."/>
            <person name="Barry K."/>
            <person name="Bills G."/>
            <person name="Bluhm B."/>
            <person name="Cannon C."/>
            <person name="Castanera R."/>
            <person name="Culley D."/>
            <person name="Daum C."/>
            <person name="Ezra D."/>
            <person name="Gonzalez J."/>
            <person name="Henrissat B."/>
            <person name="Kuo A."/>
            <person name="Liang C."/>
            <person name="Lipzen A."/>
            <person name="Lutzoni F."/>
            <person name="Magnuson J."/>
            <person name="Mondo S."/>
            <person name="Nolan M."/>
            <person name="Ohm R."/>
            <person name="Pangilinan J."/>
            <person name="Park H.-J."/>
            <person name="Ramirez L."/>
            <person name="Alfaro M."/>
            <person name="Sun H."/>
            <person name="Tritt A."/>
            <person name="Yoshinaga Y."/>
            <person name="Zwiers L.-H."/>
            <person name="Turgeon B."/>
            <person name="Goodwin S."/>
            <person name="Spatafora J."/>
            <person name="Crous P."/>
            <person name="Grigoriev I."/>
        </authorList>
    </citation>
    <scope>NUCLEOTIDE SEQUENCE</scope>
    <source>
        <strain evidence="3">CBS 690.94</strain>
    </source>
</reference>
<evidence type="ECO:0000256" key="1">
    <source>
        <dbReference type="SAM" id="Phobius"/>
    </source>
</evidence>
<gene>
    <name evidence="3" type="ORF">P171DRAFT_483784</name>
</gene>
<keyword evidence="1" id="KW-0812">Transmembrane</keyword>
<evidence type="ECO:0000256" key="2">
    <source>
        <dbReference type="SAM" id="SignalP"/>
    </source>
</evidence>
<feature type="transmembrane region" description="Helical" evidence="1">
    <location>
        <begin position="43"/>
        <end position="64"/>
    </location>
</feature>
<keyword evidence="4" id="KW-1185">Reference proteome</keyword>
<name>A0A9P4PND4_9PLEO</name>
<keyword evidence="1" id="KW-1133">Transmembrane helix</keyword>
<keyword evidence="1" id="KW-0472">Membrane</keyword>
<evidence type="ECO:0000313" key="4">
    <source>
        <dbReference type="Proteomes" id="UP000799764"/>
    </source>
</evidence>
<proteinExistence type="predicted"/>
<keyword evidence="2" id="KW-0732">Signal</keyword>
<dbReference type="EMBL" id="MU001498">
    <property type="protein sequence ID" value="KAF2446443.1"/>
    <property type="molecule type" value="Genomic_DNA"/>
</dbReference>
<comment type="caution">
    <text evidence="3">The sequence shown here is derived from an EMBL/GenBank/DDBJ whole genome shotgun (WGS) entry which is preliminary data.</text>
</comment>
<feature type="signal peptide" evidence="2">
    <location>
        <begin position="1"/>
        <end position="15"/>
    </location>
</feature>
<feature type="chain" id="PRO_5040261438" evidence="2">
    <location>
        <begin position="16"/>
        <end position="101"/>
    </location>
</feature>